<feature type="compositionally biased region" description="Basic and acidic residues" evidence="1">
    <location>
        <begin position="75"/>
        <end position="105"/>
    </location>
</feature>
<evidence type="ECO:0000313" key="3">
    <source>
        <dbReference type="Proteomes" id="UP001430796"/>
    </source>
</evidence>
<evidence type="ECO:0000256" key="1">
    <source>
        <dbReference type="SAM" id="MobiDB-lite"/>
    </source>
</evidence>
<feature type="compositionally biased region" description="Basic and acidic residues" evidence="1">
    <location>
        <begin position="166"/>
        <end position="190"/>
    </location>
</feature>
<keyword evidence="3" id="KW-1185">Reference proteome</keyword>
<dbReference type="Proteomes" id="UP001430796">
    <property type="component" value="Unassembled WGS sequence"/>
</dbReference>
<dbReference type="EMBL" id="JAKJPO010000001">
    <property type="protein sequence ID" value="MCF7220976.1"/>
    <property type="molecule type" value="Genomic_DNA"/>
</dbReference>
<proteinExistence type="predicted"/>
<evidence type="ECO:0000313" key="2">
    <source>
        <dbReference type="EMBL" id="MCF7220976.1"/>
    </source>
</evidence>
<accession>A0ABS9HR54</accession>
<evidence type="ECO:0008006" key="4">
    <source>
        <dbReference type="Google" id="ProtNLM"/>
    </source>
</evidence>
<comment type="caution">
    <text evidence="2">The sequence shown here is derived from an EMBL/GenBank/DDBJ whole genome shotgun (WGS) entry which is preliminary data.</text>
</comment>
<feature type="compositionally biased region" description="Low complexity" evidence="1">
    <location>
        <begin position="142"/>
        <end position="160"/>
    </location>
</feature>
<gene>
    <name evidence="2" type="ORF">L3V18_04130</name>
</gene>
<protein>
    <recommendedName>
        <fullName evidence="4">MobA/MobL protein domain-containing protein</fullName>
    </recommendedName>
</protein>
<reference evidence="3" key="1">
    <citation type="submission" date="2022-01" db="EMBL/GenBank/DDBJ databases">
        <title>Lysobacter chinensis sp. nov., a bacterium isolated from cow dung compost.</title>
        <authorList>
            <person name="Zhou L.Y."/>
        </authorList>
    </citation>
    <scope>NUCLEOTIDE SEQUENCE [LARGE SCALE GENOMIC DNA]</scope>
    <source>
        <strain evidence="3">TLK-CK17</strain>
    </source>
</reference>
<feature type="compositionally biased region" description="Polar residues" evidence="1">
    <location>
        <begin position="121"/>
        <end position="139"/>
    </location>
</feature>
<feature type="region of interest" description="Disordered" evidence="1">
    <location>
        <begin position="59"/>
        <end position="190"/>
    </location>
</feature>
<name>A0ABS9HR54_9GAMM</name>
<sequence length="190" mass="21998">MQEQSTTPRSGSRLMDLDLQLTTLRDQRDELRLQGRPNRFHKEERSAWEEKVSGLSKTIEDTTMQRNEAYAAASPEEKKQFKEALQDRELKQADEGAKRLGKEELPSQIATTAQAKEEHIQSAQNEAAQSWVPQSVSDWRSQRTSQGQSHTQHQSQGRGQWEAFMDAEKQESVERQRAREAERQRYGQSR</sequence>
<organism evidence="2 3">
    <name type="scientific">Marilutibacter chinensis</name>
    <dbReference type="NCBI Taxonomy" id="2912247"/>
    <lineage>
        <taxon>Bacteria</taxon>
        <taxon>Pseudomonadati</taxon>
        <taxon>Pseudomonadota</taxon>
        <taxon>Gammaproteobacteria</taxon>
        <taxon>Lysobacterales</taxon>
        <taxon>Lysobacteraceae</taxon>
        <taxon>Marilutibacter</taxon>
    </lineage>
</organism>
<reference evidence="2 3" key="2">
    <citation type="submission" date="2022-01" db="EMBL/GenBank/DDBJ databases">
        <title>Lysobacter chinensis sp. nov., a bacterium isolated from cow dung compost.</title>
        <authorList>
            <person name="Liu Y."/>
        </authorList>
    </citation>
    <scope>NUCLEOTIDE SEQUENCE [LARGE SCALE GENOMIC DNA]</scope>
    <source>
        <strain evidence="2 3">TLK-CK17</strain>
    </source>
</reference>
<dbReference type="RefSeq" id="WP_237053324.1">
    <property type="nucleotide sequence ID" value="NZ_JAKJPO010000001.1"/>
</dbReference>